<evidence type="ECO:0000313" key="2">
    <source>
        <dbReference type="Proteomes" id="UP001056005"/>
    </source>
</evidence>
<gene>
    <name evidence="1" type="ORF">6939_0013</name>
</gene>
<keyword evidence="2" id="KW-1185">Reference proteome</keyword>
<protein>
    <submittedName>
        <fullName evidence="1">Uncharacterized protein</fullName>
    </submittedName>
</protein>
<reference evidence="1" key="1">
    <citation type="submission" date="2021-11" db="EMBL/GenBank/DDBJ databases">
        <title>The TAILOR 12: Case summaries of 12 patient that have undergone phage therapy for multidrug-resistant infections.</title>
        <authorList>
            <person name="Green S."/>
            <person name="Terwilliger A."/>
            <person name="Clark J."/>
            <person name="Salazar K."/>
            <person name="Maresso A."/>
        </authorList>
    </citation>
    <scope>NUCLEOTIDE SEQUENCE</scope>
</reference>
<accession>A0A9E7M6S0</accession>
<name>A0A9E7M6S0_9CAUD</name>
<dbReference type="Proteomes" id="UP001056005">
    <property type="component" value="Segment"/>
</dbReference>
<proteinExistence type="predicted"/>
<evidence type="ECO:0000313" key="1">
    <source>
        <dbReference type="EMBL" id="URY99192.1"/>
    </source>
</evidence>
<sequence>MKVYGFINHSGSFVEVGKTERGAKIAAKRRGYQLTEVGYRSHINNMFICTSELLDGKWINK</sequence>
<organism evidence="1 2">
    <name type="scientific">Klebsiella phage 6939</name>
    <dbReference type="NCBI Taxonomy" id="2912295"/>
    <lineage>
        <taxon>Viruses</taxon>
        <taxon>Duplodnaviria</taxon>
        <taxon>Heunggongvirae</taxon>
        <taxon>Uroviricota</taxon>
        <taxon>Caudoviricetes</taxon>
        <taxon>Autographivirales</taxon>
        <taxon>Autographivirales incertae sedis</taxon>
        <taxon>Reminisvirus</taxon>
        <taxon>Reminisvirus 6939</taxon>
    </lineage>
</organism>
<dbReference type="EMBL" id="OL362271">
    <property type="protein sequence ID" value="URY99192.1"/>
    <property type="molecule type" value="Genomic_DNA"/>
</dbReference>